<gene>
    <name evidence="1" type="ORF">DFR56_11463</name>
</gene>
<keyword evidence="2" id="KW-1185">Reference proteome</keyword>
<organism evidence="1 2">
    <name type="scientific">Pseudogracilibacillus auburnensis</name>
    <dbReference type="NCBI Taxonomy" id="1494959"/>
    <lineage>
        <taxon>Bacteria</taxon>
        <taxon>Bacillati</taxon>
        <taxon>Bacillota</taxon>
        <taxon>Bacilli</taxon>
        <taxon>Bacillales</taxon>
        <taxon>Bacillaceae</taxon>
        <taxon>Pseudogracilibacillus</taxon>
    </lineage>
</organism>
<dbReference type="EMBL" id="QJJQ01000014">
    <property type="protein sequence ID" value="PXW83778.1"/>
    <property type="molecule type" value="Genomic_DNA"/>
</dbReference>
<dbReference type="AlphaFoldDB" id="A0A2V3VSU1"/>
<proteinExistence type="predicted"/>
<protein>
    <submittedName>
        <fullName evidence="1">Uncharacterized protein</fullName>
    </submittedName>
</protein>
<dbReference type="RefSeq" id="WP_110396651.1">
    <property type="nucleotide sequence ID" value="NZ_JADIJL010000001.1"/>
</dbReference>
<name>A0A2V3VSU1_9BACI</name>
<sequence>MKGTALLINEDQSVTVLENVDHSVYEELANEEDLAHPHCTIGDKEVEFDPIFSVVWHEEAIDWDYGY</sequence>
<reference evidence="1 2" key="1">
    <citation type="submission" date="2018-05" db="EMBL/GenBank/DDBJ databases">
        <title>Genomic Encyclopedia of Type Strains, Phase IV (KMG-IV): sequencing the most valuable type-strain genomes for metagenomic binning, comparative biology and taxonomic classification.</title>
        <authorList>
            <person name="Goeker M."/>
        </authorList>
    </citation>
    <scope>NUCLEOTIDE SEQUENCE [LARGE SCALE GENOMIC DNA]</scope>
    <source>
        <strain evidence="1 2">DSM 28556</strain>
    </source>
</reference>
<dbReference type="Proteomes" id="UP000247978">
    <property type="component" value="Unassembled WGS sequence"/>
</dbReference>
<accession>A0A2V3VSU1</accession>
<evidence type="ECO:0000313" key="2">
    <source>
        <dbReference type="Proteomes" id="UP000247978"/>
    </source>
</evidence>
<evidence type="ECO:0000313" key="1">
    <source>
        <dbReference type="EMBL" id="PXW83778.1"/>
    </source>
</evidence>
<comment type="caution">
    <text evidence="1">The sequence shown here is derived from an EMBL/GenBank/DDBJ whole genome shotgun (WGS) entry which is preliminary data.</text>
</comment>
<dbReference type="OrthoDB" id="2937157at2"/>